<organism evidence="5 6">
    <name type="scientific">Pedococcus dokdonensis</name>
    <dbReference type="NCBI Taxonomy" id="443156"/>
    <lineage>
        <taxon>Bacteria</taxon>
        <taxon>Bacillati</taxon>
        <taxon>Actinomycetota</taxon>
        <taxon>Actinomycetes</taxon>
        <taxon>Micrococcales</taxon>
        <taxon>Intrasporangiaceae</taxon>
        <taxon>Pedococcus</taxon>
    </lineage>
</organism>
<dbReference type="RefSeq" id="WP_091784298.1">
    <property type="nucleotide sequence ID" value="NZ_LT629711.1"/>
</dbReference>
<keyword evidence="4" id="KW-0408">Iron</keyword>
<dbReference type="Proteomes" id="UP000199077">
    <property type="component" value="Chromosome I"/>
</dbReference>
<dbReference type="InterPro" id="IPR009050">
    <property type="entry name" value="Globin-like_sf"/>
</dbReference>
<proteinExistence type="predicted"/>
<dbReference type="Gene3D" id="1.10.490.10">
    <property type="entry name" value="Globins"/>
    <property type="match status" value="1"/>
</dbReference>
<dbReference type="AlphaFoldDB" id="A0A1H0R343"/>
<name>A0A1H0R343_9MICO</name>
<evidence type="ECO:0000256" key="1">
    <source>
        <dbReference type="ARBA" id="ARBA00022448"/>
    </source>
</evidence>
<reference evidence="6" key="1">
    <citation type="submission" date="2016-10" db="EMBL/GenBank/DDBJ databases">
        <authorList>
            <person name="Varghese N."/>
            <person name="Submissions S."/>
        </authorList>
    </citation>
    <scope>NUCLEOTIDE SEQUENCE [LARGE SCALE GENOMIC DNA]</scope>
    <source>
        <strain evidence="6">DSM 22329</strain>
    </source>
</reference>
<evidence type="ECO:0000256" key="2">
    <source>
        <dbReference type="ARBA" id="ARBA00022617"/>
    </source>
</evidence>
<evidence type="ECO:0000313" key="6">
    <source>
        <dbReference type="Proteomes" id="UP000199077"/>
    </source>
</evidence>
<dbReference type="Pfam" id="PF01152">
    <property type="entry name" value="Bac_globin"/>
    <property type="match status" value="1"/>
</dbReference>
<evidence type="ECO:0000313" key="5">
    <source>
        <dbReference type="EMBL" id="SDP23897.1"/>
    </source>
</evidence>
<dbReference type="EMBL" id="LT629711">
    <property type="protein sequence ID" value="SDP23897.1"/>
    <property type="molecule type" value="Genomic_DNA"/>
</dbReference>
<dbReference type="SUPFAM" id="SSF46458">
    <property type="entry name" value="Globin-like"/>
    <property type="match status" value="1"/>
</dbReference>
<dbReference type="GO" id="GO:0020037">
    <property type="term" value="F:heme binding"/>
    <property type="evidence" value="ECO:0007669"/>
    <property type="project" value="InterPro"/>
</dbReference>
<dbReference type="OrthoDB" id="9798157at2"/>
<dbReference type="CDD" id="cd14775">
    <property type="entry name" value="TrHb2_O-like"/>
    <property type="match status" value="1"/>
</dbReference>
<sequence length="155" mass="16953">MRPSLYEFAGGEDAFLALARAHHERCVADPLLNHPFSKQDLDPHHVQRLAAYWAEVLGGPPTFSAELSDHSSMLRLHAGNGPGMLELGPRFVDCFVAAADDVGLPADPEFRAALRAYMEWAVADVNEFHDAGASVPSGWGMPRWDWDGLVTSGRD</sequence>
<accession>A0A1H0R343</accession>
<dbReference type="InterPro" id="IPR012292">
    <property type="entry name" value="Globin/Proto"/>
</dbReference>
<dbReference type="STRING" id="443156.SAMN04489867_1825"/>
<dbReference type="GO" id="GO:0046872">
    <property type="term" value="F:metal ion binding"/>
    <property type="evidence" value="ECO:0007669"/>
    <property type="project" value="UniProtKB-KW"/>
</dbReference>
<keyword evidence="2" id="KW-0349">Heme</keyword>
<dbReference type="InterPro" id="IPR001486">
    <property type="entry name" value="Hemoglobin_trunc"/>
</dbReference>
<keyword evidence="3" id="KW-0479">Metal-binding</keyword>
<evidence type="ECO:0000256" key="3">
    <source>
        <dbReference type="ARBA" id="ARBA00022723"/>
    </source>
</evidence>
<gene>
    <name evidence="5" type="ORF">SAMN04489867_1825</name>
</gene>
<dbReference type="GO" id="GO:0019825">
    <property type="term" value="F:oxygen binding"/>
    <property type="evidence" value="ECO:0007669"/>
    <property type="project" value="InterPro"/>
</dbReference>
<keyword evidence="1" id="KW-0813">Transport</keyword>
<keyword evidence="6" id="KW-1185">Reference proteome</keyword>
<evidence type="ECO:0000256" key="4">
    <source>
        <dbReference type="ARBA" id="ARBA00023004"/>
    </source>
</evidence>
<protein>
    <submittedName>
        <fullName evidence="5">Hemoglobin</fullName>
    </submittedName>
</protein>